<dbReference type="Gene3D" id="3.30.559.10">
    <property type="entry name" value="Chloramphenicol acetyltransferase-like domain"/>
    <property type="match status" value="2"/>
</dbReference>
<gene>
    <name evidence="2" type="ORF">BDW59DRAFT_159058</name>
</gene>
<keyword evidence="1 2" id="KW-0808">Transferase</keyword>
<accession>A0ABR4INX6</accession>
<dbReference type="EMBL" id="JBFXLS010000016">
    <property type="protein sequence ID" value="KAL2829470.1"/>
    <property type="molecule type" value="Genomic_DNA"/>
</dbReference>
<organism evidence="2 3">
    <name type="scientific">Aspergillus cavernicola</name>
    <dbReference type="NCBI Taxonomy" id="176166"/>
    <lineage>
        <taxon>Eukaryota</taxon>
        <taxon>Fungi</taxon>
        <taxon>Dikarya</taxon>
        <taxon>Ascomycota</taxon>
        <taxon>Pezizomycotina</taxon>
        <taxon>Eurotiomycetes</taxon>
        <taxon>Eurotiomycetidae</taxon>
        <taxon>Eurotiales</taxon>
        <taxon>Aspergillaceae</taxon>
        <taxon>Aspergillus</taxon>
        <taxon>Aspergillus subgen. Nidulantes</taxon>
    </lineage>
</organism>
<sequence>MDGTKQARLSPMDNVMPRIYARLIFCFRRSPTRDPLEIHRLLDEGLRRAATDIPSLASRVFQTAGQGLGQGSLEWRAHADWTPTLVFRNLSDTLDYDDLMDDGLPQDELDRDILFPAEGPADWESGVPVFLTQANFLEGGLLLSIAIYHPTIDGTSAMVMMKKWAEHTRQLQGMRVGGEGTTVHLTSDSVDPGVLMKLWRDENNNEEIVLREQAPRKDESVWRLIGLTQPSDNPSVPEMPPPPPPVRTTIFYVSKNAFGDLHAQTAAQGDPTSKTSANDALMALLWRAIIRARFPDAVKPEIDTETILDTTFDGRGMFSSSLPWSYIGTLIFINTARMGLSTLTSPDTSLGLIARTIREATEQITTPRLHEAFAAAAALPNYNTLGYPFATFAGAEVCITSWIALGLFDISFGDILENGGRPELARPPRREFDAVCRRCVVLPLQPAGGFEVLVSLVDEEIARLETDAEFRRYATVVSSTGV</sequence>
<dbReference type="GO" id="GO:0016740">
    <property type="term" value="F:transferase activity"/>
    <property type="evidence" value="ECO:0007669"/>
    <property type="project" value="UniProtKB-KW"/>
</dbReference>
<dbReference type="InterPro" id="IPR023213">
    <property type="entry name" value="CAT-like_dom_sf"/>
</dbReference>
<reference evidence="2 3" key="1">
    <citation type="submission" date="2024-07" db="EMBL/GenBank/DDBJ databases">
        <title>Section-level genome sequencing and comparative genomics of Aspergillus sections Usti and Cavernicolus.</title>
        <authorList>
            <consortium name="Lawrence Berkeley National Laboratory"/>
            <person name="Nybo J.L."/>
            <person name="Vesth T.C."/>
            <person name="Theobald S."/>
            <person name="Frisvad J.C."/>
            <person name="Larsen T.O."/>
            <person name="Kjaerboelling I."/>
            <person name="Rothschild-Mancinelli K."/>
            <person name="Lyhne E.K."/>
            <person name="Kogle M.E."/>
            <person name="Barry K."/>
            <person name="Clum A."/>
            <person name="Na H."/>
            <person name="Ledsgaard L."/>
            <person name="Lin J."/>
            <person name="Lipzen A."/>
            <person name="Kuo A."/>
            <person name="Riley R."/>
            <person name="Mondo S."/>
            <person name="LaButti K."/>
            <person name="Haridas S."/>
            <person name="Pangalinan J."/>
            <person name="Salamov A.A."/>
            <person name="Simmons B.A."/>
            <person name="Magnuson J.K."/>
            <person name="Chen J."/>
            <person name="Drula E."/>
            <person name="Henrissat B."/>
            <person name="Wiebenga A."/>
            <person name="Lubbers R.J."/>
            <person name="Gomes A.C."/>
            <person name="Makela M.R."/>
            <person name="Stajich J."/>
            <person name="Grigoriev I.V."/>
            <person name="Mortensen U.H."/>
            <person name="De vries R.P."/>
            <person name="Baker S.E."/>
            <person name="Andersen M.R."/>
        </authorList>
    </citation>
    <scope>NUCLEOTIDE SEQUENCE [LARGE SCALE GENOMIC DNA]</scope>
    <source>
        <strain evidence="2 3">CBS 600.67</strain>
    </source>
</reference>
<name>A0ABR4INX6_9EURO</name>
<dbReference type="InterPro" id="IPR050317">
    <property type="entry name" value="Plant_Fungal_Acyltransferase"/>
</dbReference>
<dbReference type="PANTHER" id="PTHR31642">
    <property type="entry name" value="TRICHOTHECENE 3-O-ACETYLTRANSFERASE"/>
    <property type="match status" value="1"/>
</dbReference>
<proteinExistence type="predicted"/>
<protein>
    <submittedName>
        <fullName evidence="2">Transferase family-domain-containing protein</fullName>
    </submittedName>
</protein>
<comment type="caution">
    <text evidence="2">The sequence shown here is derived from an EMBL/GenBank/DDBJ whole genome shotgun (WGS) entry which is preliminary data.</text>
</comment>
<dbReference type="PANTHER" id="PTHR31642:SF310">
    <property type="entry name" value="FATTY ALCOHOL:CAFFEOYL-COA ACYLTRANSFERASE"/>
    <property type="match status" value="1"/>
</dbReference>
<dbReference type="Pfam" id="PF02458">
    <property type="entry name" value="Transferase"/>
    <property type="match status" value="1"/>
</dbReference>
<keyword evidence="3" id="KW-1185">Reference proteome</keyword>
<evidence type="ECO:0000256" key="1">
    <source>
        <dbReference type="ARBA" id="ARBA00022679"/>
    </source>
</evidence>
<evidence type="ECO:0000313" key="3">
    <source>
        <dbReference type="Proteomes" id="UP001610335"/>
    </source>
</evidence>
<evidence type="ECO:0000313" key="2">
    <source>
        <dbReference type="EMBL" id="KAL2829470.1"/>
    </source>
</evidence>
<dbReference type="Proteomes" id="UP001610335">
    <property type="component" value="Unassembled WGS sequence"/>
</dbReference>